<dbReference type="PANTHER" id="PTHR11091">
    <property type="entry name" value="OXIDOREDUCTASE-RELATED"/>
    <property type="match status" value="1"/>
</dbReference>
<dbReference type="STRING" id="375574.GCA_001418035_00793"/>
<proteinExistence type="inferred from homology"/>
<evidence type="ECO:0000313" key="4">
    <source>
        <dbReference type="Proteomes" id="UP000243535"/>
    </source>
</evidence>
<keyword evidence="4" id="KW-1185">Reference proteome</keyword>
<accession>A0A0K6GUD7</accession>
<dbReference type="SUPFAM" id="SSF89733">
    <property type="entry name" value="L-sulfolactate dehydrogenase-like"/>
    <property type="match status" value="1"/>
</dbReference>
<dbReference type="OrthoDB" id="924592at2"/>
<dbReference type="InterPro" id="IPR003767">
    <property type="entry name" value="Malate/L-lactate_DH-like"/>
</dbReference>
<name>A0A0K6GUD7_9NEIS</name>
<dbReference type="InterPro" id="IPR043143">
    <property type="entry name" value="Mal/L-sulf/L-lact_DH-like_NADP"/>
</dbReference>
<dbReference type="Gene3D" id="1.10.1530.10">
    <property type="match status" value="1"/>
</dbReference>
<evidence type="ECO:0000256" key="1">
    <source>
        <dbReference type="ARBA" id="ARBA00006056"/>
    </source>
</evidence>
<comment type="similarity">
    <text evidence="1">Belongs to the LDH2/MDH2 oxidoreductase family.</text>
</comment>
<protein>
    <submittedName>
        <fullName evidence="3">Malate/lactate/ureidoglycolate dehydrogenase, LDH2 family</fullName>
    </submittedName>
</protein>
<reference evidence="4" key="1">
    <citation type="submission" date="2015-08" db="EMBL/GenBank/DDBJ databases">
        <authorList>
            <person name="Varghese N."/>
        </authorList>
    </citation>
    <scope>NUCLEOTIDE SEQUENCE [LARGE SCALE GENOMIC DNA]</scope>
    <source>
        <strain evidence="4">DSM 17901</strain>
    </source>
</reference>
<dbReference type="PANTHER" id="PTHR11091:SF0">
    <property type="entry name" value="MALATE DEHYDROGENASE"/>
    <property type="match status" value="1"/>
</dbReference>
<gene>
    <name evidence="3" type="ORF">Ga0061063_1000</name>
</gene>
<dbReference type="InterPro" id="IPR036111">
    <property type="entry name" value="Mal/L-sulfo/L-lacto_DH-like_sf"/>
</dbReference>
<dbReference type="EMBL" id="CYHA01000002">
    <property type="protein sequence ID" value="CUA82144.1"/>
    <property type="molecule type" value="Genomic_DNA"/>
</dbReference>
<dbReference type="Gene3D" id="3.30.1370.60">
    <property type="entry name" value="Hypothetical oxidoreductase yiak, domain 2"/>
    <property type="match status" value="1"/>
</dbReference>
<evidence type="ECO:0000313" key="3">
    <source>
        <dbReference type="EMBL" id="CUA82144.1"/>
    </source>
</evidence>
<organism evidence="3 4">
    <name type="scientific">Gulbenkiania indica</name>
    <dbReference type="NCBI Taxonomy" id="375574"/>
    <lineage>
        <taxon>Bacteria</taxon>
        <taxon>Pseudomonadati</taxon>
        <taxon>Pseudomonadota</taxon>
        <taxon>Betaproteobacteria</taxon>
        <taxon>Neisseriales</taxon>
        <taxon>Chromobacteriaceae</taxon>
        <taxon>Gulbenkiania</taxon>
    </lineage>
</organism>
<dbReference type="AlphaFoldDB" id="A0A0K6GUD7"/>
<dbReference type="RefSeq" id="WP_055433499.1">
    <property type="nucleotide sequence ID" value="NZ_CYHA01000002.1"/>
</dbReference>
<dbReference type="NCBIfam" id="NF007504">
    <property type="entry name" value="PRK10098.1"/>
    <property type="match status" value="1"/>
</dbReference>
<dbReference type="Pfam" id="PF02615">
    <property type="entry name" value="Ldh_2"/>
    <property type="match status" value="1"/>
</dbReference>
<dbReference type="GO" id="GO:0016491">
    <property type="term" value="F:oxidoreductase activity"/>
    <property type="evidence" value="ECO:0007669"/>
    <property type="project" value="UniProtKB-KW"/>
</dbReference>
<dbReference type="InterPro" id="IPR043144">
    <property type="entry name" value="Mal/L-sulf/L-lact_DH-like_ah"/>
</dbReference>
<evidence type="ECO:0000256" key="2">
    <source>
        <dbReference type="ARBA" id="ARBA00023002"/>
    </source>
</evidence>
<dbReference type="Proteomes" id="UP000243535">
    <property type="component" value="Unassembled WGS sequence"/>
</dbReference>
<keyword evidence="2" id="KW-0560">Oxidoreductase</keyword>
<sequence length="358" mass="37619">MTDTRIAAARLEALAHALLSALGSAPDEAAVVARHLLEANLRGHDSHGVGMLPFYVDSCRAGTLVPNQPARLSNDAGAILQFAGDRGYGQRVVMEALDLAIERVKSTGIVLTTVSQSHHMGRIGTYGERLAEAGLVALLFVNVTDFPKALVAPFGGSAARFGTNPICIAFPAGNVEPAFVLDFATSMVAYGKTRVAYLAGRHFDEAVMLDAAGHPTADPKVMWEEPKGALRPIAEHKGGGLVTAVEFLAGLLSSGGTFQPAHPRAGGIVNNLTAVIIDPARVAGTAWLRAEYDAMADYIRSSPSPEGAPPVMLAGEPERQRRAQRLEEGLTFSANEWAGILEAARRAGVAEADLADLA</sequence>